<evidence type="ECO:0000313" key="2">
    <source>
        <dbReference type="EMBL" id="CEP26908.1"/>
    </source>
</evidence>
<dbReference type="GO" id="GO:0016746">
    <property type="term" value="F:acyltransferase activity"/>
    <property type="evidence" value="ECO:0007669"/>
    <property type="project" value="UniProtKB-KW"/>
</dbReference>
<evidence type="ECO:0000259" key="1">
    <source>
        <dbReference type="SMART" id="SM00563"/>
    </source>
</evidence>
<proteinExistence type="predicted"/>
<feature type="domain" description="Phospholipid/glycerol acyltransferase" evidence="1">
    <location>
        <begin position="31"/>
        <end position="143"/>
    </location>
</feature>
<protein>
    <submittedName>
        <fullName evidence="2">PlsC, Phosphate acyltransferases</fullName>
    </submittedName>
</protein>
<keyword evidence="2" id="KW-0012">Acyltransferase</keyword>
<reference evidence="2" key="1">
    <citation type="submission" date="2014-08" db="EMBL/GenBank/DDBJ databases">
        <authorList>
            <person name="Falentin Helene"/>
        </authorList>
    </citation>
    <scope>NUCLEOTIDE SEQUENCE</scope>
</reference>
<dbReference type="InterPro" id="IPR002123">
    <property type="entry name" value="Plipid/glycerol_acylTrfase"/>
</dbReference>
<dbReference type="EMBL" id="LM676425">
    <property type="protein sequence ID" value="CEP26908.1"/>
    <property type="molecule type" value="Genomic_DNA"/>
</dbReference>
<gene>
    <name evidence="2" type="primary">plsC2</name>
    <name evidence="2" type="ORF">PFCIRM138_10555</name>
</gene>
<organism evidence="2">
    <name type="scientific">Propionibacterium freudenreichii subsp. freudenreichii</name>
    <dbReference type="NCBI Taxonomy" id="66712"/>
    <lineage>
        <taxon>Bacteria</taxon>
        <taxon>Bacillati</taxon>
        <taxon>Actinomycetota</taxon>
        <taxon>Actinomycetes</taxon>
        <taxon>Propionibacteriales</taxon>
        <taxon>Propionibacteriaceae</taxon>
        <taxon>Propionibacterium</taxon>
    </lineage>
</organism>
<dbReference type="SUPFAM" id="SSF69593">
    <property type="entry name" value="Glycerol-3-phosphate (1)-acyltransferase"/>
    <property type="match status" value="1"/>
</dbReference>
<dbReference type="Pfam" id="PF01553">
    <property type="entry name" value="Acyltransferase"/>
    <property type="match status" value="1"/>
</dbReference>
<name>A0A068VS77_PROFF</name>
<accession>A0A068VS77</accession>
<dbReference type="SMART" id="SM00563">
    <property type="entry name" value="PlsC"/>
    <property type="match status" value="1"/>
</dbReference>
<sequence>MMRVRRAIARIGWALSPYQLVGRELTSEPGVVLGAPHTSNWDFIAFLGVSWYYRVPLKVLVKKSWMRGPLWALGKALGAVAVDRAHPGQVVEHLVAQAEQGHSFKLVIAPKGTRSPRQYWKSGFYRIALGAGLPVTLAGIDAGRRQVEVGPTIRLTGDVHADMDRIRAFYDRFDGVHPQLRSDPRLREEDS</sequence>
<dbReference type="RefSeq" id="WP_013160961.1">
    <property type="nucleotide sequence ID" value="NZ_HG975478.1"/>
</dbReference>
<dbReference type="AlphaFoldDB" id="A0A068VS77"/>
<keyword evidence="2" id="KW-0808">Transferase</keyword>